<dbReference type="OrthoDB" id="2789670at2759"/>
<keyword evidence="7" id="KW-0256">Endoplasmic reticulum</keyword>
<evidence type="ECO:0000256" key="4">
    <source>
        <dbReference type="ARBA" id="ARBA00010617"/>
    </source>
</evidence>
<dbReference type="PANTHER" id="PTHR24302:SF15">
    <property type="entry name" value="FATTY-ACID PEROXYGENASE"/>
    <property type="match status" value="1"/>
</dbReference>
<dbReference type="PRINTS" id="PR00463">
    <property type="entry name" value="EP450I"/>
</dbReference>
<name>A0A7R9M993_9ACAR</name>
<evidence type="ECO:0000256" key="5">
    <source>
        <dbReference type="ARBA" id="ARBA00022617"/>
    </source>
</evidence>
<dbReference type="FunFam" id="1.10.630.10:FF:000182">
    <property type="entry name" value="Cytochrome P450 3A4"/>
    <property type="match status" value="1"/>
</dbReference>
<evidence type="ECO:0000256" key="6">
    <source>
        <dbReference type="ARBA" id="ARBA00022723"/>
    </source>
</evidence>
<dbReference type="GO" id="GO:0008395">
    <property type="term" value="F:steroid hydroxylase activity"/>
    <property type="evidence" value="ECO:0007669"/>
    <property type="project" value="TreeGrafter"/>
</dbReference>
<evidence type="ECO:0000313" key="16">
    <source>
        <dbReference type="Proteomes" id="UP000728032"/>
    </source>
</evidence>
<accession>A0A7R9M993</accession>
<dbReference type="PANTHER" id="PTHR24302">
    <property type="entry name" value="CYTOCHROME P450 FAMILY 3"/>
    <property type="match status" value="1"/>
</dbReference>
<dbReference type="EMBL" id="CAJPVJ010010065">
    <property type="protein sequence ID" value="CAG2172989.1"/>
    <property type="molecule type" value="Genomic_DNA"/>
</dbReference>
<dbReference type="PROSITE" id="PS00086">
    <property type="entry name" value="CYTOCHROME_P450"/>
    <property type="match status" value="1"/>
</dbReference>
<comment type="similarity">
    <text evidence="4 13">Belongs to the cytochrome P450 family.</text>
</comment>
<evidence type="ECO:0000256" key="12">
    <source>
        <dbReference type="PIRSR" id="PIRSR602401-1"/>
    </source>
</evidence>
<gene>
    <name evidence="15" type="ORF">ONB1V03_LOCUS12443</name>
</gene>
<dbReference type="Gene3D" id="1.10.630.10">
    <property type="entry name" value="Cytochrome P450"/>
    <property type="match status" value="1"/>
</dbReference>
<keyword evidence="9 12" id="KW-0408">Iron</keyword>
<keyword evidence="6 12" id="KW-0479">Metal-binding</keyword>
<evidence type="ECO:0000256" key="3">
    <source>
        <dbReference type="ARBA" id="ARBA00004406"/>
    </source>
</evidence>
<proteinExistence type="inferred from homology"/>
<evidence type="ECO:0000256" key="8">
    <source>
        <dbReference type="ARBA" id="ARBA00023002"/>
    </source>
</evidence>
<keyword evidence="5 12" id="KW-0349">Heme</keyword>
<evidence type="ECO:0000256" key="2">
    <source>
        <dbReference type="ARBA" id="ARBA00004174"/>
    </source>
</evidence>
<evidence type="ECO:0000256" key="13">
    <source>
        <dbReference type="RuleBase" id="RU000461"/>
    </source>
</evidence>
<reference evidence="15" key="1">
    <citation type="submission" date="2020-11" db="EMBL/GenBank/DDBJ databases">
        <authorList>
            <person name="Tran Van P."/>
        </authorList>
    </citation>
    <scope>NUCLEOTIDE SEQUENCE</scope>
</reference>
<dbReference type="GO" id="GO:0005506">
    <property type="term" value="F:iron ion binding"/>
    <property type="evidence" value="ECO:0007669"/>
    <property type="project" value="InterPro"/>
</dbReference>
<keyword evidence="10 13" id="KW-0503">Monooxygenase</keyword>
<dbReference type="GO" id="GO:0016705">
    <property type="term" value="F:oxidoreductase activity, acting on paired donors, with incorporation or reduction of molecular oxygen"/>
    <property type="evidence" value="ECO:0007669"/>
    <property type="project" value="InterPro"/>
</dbReference>
<evidence type="ECO:0000256" key="9">
    <source>
        <dbReference type="ARBA" id="ARBA00023004"/>
    </source>
</evidence>
<comment type="cofactor">
    <cofactor evidence="1 12">
        <name>heme</name>
        <dbReference type="ChEBI" id="CHEBI:30413"/>
    </cofactor>
</comment>
<evidence type="ECO:0000256" key="10">
    <source>
        <dbReference type="ARBA" id="ARBA00023033"/>
    </source>
</evidence>
<dbReference type="GO" id="GO:0020037">
    <property type="term" value="F:heme binding"/>
    <property type="evidence" value="ECO:0007669"/>
    <property type="project" value="InterPro"/>
</dbReference>
<dbReference type="Proteomes" id="UP000728032">
    <property type="component" value="Unassembled WGS sequence"/>
</dbReference>
<dbReference type="Pfam" id="PF00067">
    <property type="entry name" value="p450"/>
    <property type="match status" value="1"/>
</dbReference>
<evidence type="ECO:0000313" key="15">
    <source>
        <dbReference type="EMBL" id="CAD7655802.1"/>
    </source>
</evidence>
<dbReference type="GO" id="GO:0005789">
    <property type="term" value="C:endoplasmic reticulum membrane"/>
    <property type="evidence" value="ECO:0007669"/>
    <property type="project" value="UniProtKB-SubCell"/>
</dbReference>
<evidence type="ECO:0000256" key="11">
    <source>
        <dbReference type="ARBA" id="ARBA00043906"/>
    </source>
</evidence>
<sequence>MDSIADICDTFCDNLSEFNTKGEPIDMRRYLGALTMDVICSCAYGINSESINLRRPSIHPIVANVKKIQGVDASVSMLTSVLAPGVAKMLRLELFDKNALNYFDELTNQIMNERKTINKQIADKLRLTNLRTDFMQLMINSEKSDKDFGYDSTSEGDPDVSTKHPTRRPTSQLTPDEITAQGIAFFIGGYDTTSAALTHAIYYLSLHPECQQILYKELKTCDDFTYEKLGHLKYLNAVINETLRLAPPLTRFQRQCLQDYKLGNTGITVPKGTSIEIYTYALHRDPEYWPNPNDFIPDRWFEPTHHPYAYIPFGSGPRLCVGQRFAINEMRMCLAMLINRFEFTLAQKPQLDYFICNTLMSPKNLLVTLESRE</sequence>
<dbReference type="AlphaFoldDB" id="A0A7R9M993"/>
<evidence type="ECO:0000256" key="1">
    <source>
        <dbReference type="ARBA" id="ARBA00001971"/>
    </source>
</evidence>
<dbReference type="InterPro" id="IPR002401">
    <property type="entry name" value="Cyt_P450_E_grp-I"/>
</dbReference>
<evidence type="ECO:0000256" key="14">
    <source>
        <dbReference type="SAM" id="MobiDB-lite"/>
    </source>
</evidence>
<keyword evidence="8 13" id="KW-0560">Oxidoreductase</keyword>
<keyword evidence="7" id="KW-0492">Microsome</keyword>
<organism evidence="15">
    <name type="scientific">Oppiella nova</name>
    <dbReference type="NCBI Taxonomy" id="334625"/>
    <lineage>
        <taxon>Eukaryota</taxon>
        <taxon>Metazoa</taxon>
        <taxon>Ecdysozoa</taxon>
        <taxon>Arthropoda</taxon>
        <taxon>Chelicerata</taxon>
        <taxon>Arachnida</taxon>
        <taxon>Acari</taxon>
        <taxon>Acariformes</taxon>
        <taxon>Sarcoptiformes</taxon>
        <taxon>Oribatida</taxon>
        <taxon>Brachypylina</taxon>
        <taxon>Oppioidea</taxon>
        <taxon>Oppiidae</taxon>
        <taxon>Oppiella</taxon>
    </lineage>
</organism>
<feature type="binding site" description="axial binding residue" evidence="12">
    <location>
        <position position="320"/>
    </location>
    <ligand>
        <name>heme</name>
        <dbReference type="ChEBI" id="CHEBI:30413"/>
    </ligand>
    <ligandPart>
        <name>Fe</name>
        <dbReference type="ChEBI" id="CHEBI:18248"/>
    </ligandPart>
</feature>
<dbReference type="InterPro" id="IPR050705">
    <property type="entry name" value="Cytochrome_P450_3A"/>
</dbReference>
<protein>
    <recommendedName>
        <fullName evidence="17">Cytochrome P450</fullName>
    </recommendedName>
</protein>
<keyword evidence="16" id="KW-1185">Reference proteome</keyword>
<dbReference type="InterPro" id="IPR017972">
    <property type="entry name" value="Cyt_P450_CS"/>
</dbReference>
<comment type="subcellular location">
    <subcellularLocation>
        <location evidence="3">Endoplasmic reticulum membrane</location>
        <topology evidence="3">Peripheral membrane protein</topology>
    </subcellularLocation>
    <subcellularLocation>
        <location evidence="2">Microsome membrane</location>
        <topology evidence="2">Peripheral membrane protein</topology>
    </subcellularLocation>
</comment>
<feature type="region of interest" description="Disordered" evidence="14">
    <location>
        <begin position="146"/>
        <end position="174"/>
    </location>
</feature>
<dbReference type="EMBL" id="OC924890">
    <property type="protein sequence ID" value="CAD7655802.1"/>
    <property type="molecule type" value="Genomic_DNA"/>
</dbReference>
<dbReference type="SUPFAM" id="SSF48264">
    <property type="entry name" value="Cytochrome P450"/>
    <property type="match status" value="1"/>
</dbReference>
<dbReference type="InterPro" id="IPR036396">
    <property type="entry name" value="Cyt_P450_sf"/>
</dbReference>
<dbReference type="InterPro" id="IPR001128">
    <property type="entry name" value="Cyt_P450"/>
</dbReference>
<evidence type="ECO:0008006" key="17">
    <source>
        <dbReference type="Google" id="ProtNLM"/>
    </source>
</evidence>
<evidence type="ECO:0000256" key="7">
    <source>
        <dbReference type="ARBA" id="ARBA00022848"/>
    </source>
</evidence>
<dbReference type="PRINTS" id="PR00385">
    <property type="entry name" value="P450"/>
</dbReference>
<comment type="function">
    <text evidence="11">Cytochromes P450 are a group of heme-thiolate monooxygenases. They oxidize a variety of structurally unrelated compounds, including steroids, fatty acids, and xenobiotics.</text>
</comment>